<dbReference type="Gene3D" id="2.60.120.280">
    <property type="entry name" value="Regulatory protein AraC"/>
    <property type="match status" value="1"/>
</dbReference>
<dbReference type="PROSITE" id="PS01124">
    <property type="entry name" value="HTH_ARAC_FAMILY_2"/>
    <property type="match status" value="1"/>
</dbReference>
<dbReference type="InterPro" id="IPR020449">
    <property type="entry name" value="Tscrpt_reg_AraC-type_HTH"/>
</dbReference>
<dbReference type="PROSITE" id="PS00191">
    <property type="entry name" value="CYTOCHROME_B5_1"/>
    <property type="match status" value="1"/>
</dbReference>
<dbReference type="PRINTS" id="PR00032">
    <property type="entry name" value="HTHARAC"/>
</dbReference>
<dbReference type="Gene3D" id="1.10.10.60">
    <property type="entry name" value="Homeodomain-like"/>
    <property type="match status" value="2"/>
</dbReference>
<dbReference type="EMBL" id="FRAC01000019">
    <property type="protein sequence ID" value="SHK88674.1"/>
    <property type="molecule type" value="Genomic_DNA"/>
</dbReference>
<organism evidence="5 6">
    <name type="scientific">Anaerocolumna jejuensis DSM 15929</name>
    <dbReference type="NCBI Taxonomy" id="1121322"/>
    <lineage>
        <taxon>Bacteria</taxon>
        <taxon>Bacillati</taxon>
        <taxon>Bacillota</taxon>
        <taxon>Clostridia</taxon>
        <taxon>Lachnospirales</taxon>
        <taxon>Lachnospiraceae</taxon>
        <taxon>Anaerocolumna</taxon>
    </lineage>
</organism>
<evidence type="ECO:0000256" key="3">
    <source>
        <dbReference type="ARBA" id="ARBA00023163"/>
    </source>
</evidence>
<dbReference type="RefSeq" id="WP_073278212.1">
    <property type="nucleotide sequence ID" value="NZ_FRAC01000019.1"/>
</dbReference>
<dbReference type="PROSITE" id="PS00041">
    <property type="entry name" value="HTH_ARAC_FAMILY_1"/>
    <property type="match status" value="1"/>
</dbReference>
<dbReference type="AlphaFoldDB" id="A0A1M6W4I8"/>
<dbReference type="PANTHER" id="PTHR43280">
    <property type="entry name" value="ARAC-FAMILY TRANSCRIPTIONAL REGULATOR"/>
    <property type="match status" value="1"/>
</dbReference>
<dbReference type="InterPro" id="IPR018506">
    <property type="entry name" value="Cyt_B5_heme-BS"/>
</dbReference>
<keyword evidence="2 5" id="KW-0238">DNA-binding</keyword>
<proteinExistence type="predicted"/>
<dbReference type="SUPFAM" id="SSF46689">
    <property type="entry name" value="Homeodomain-like"/>
    <property type="match status" value="2"/>
</dbReference>
<dbReference type="InterPro" id="IPR018060">
    <property type="entry name" value="HTH_AraC"/>
</dbReference>
<evidence type="ECO:0000256" key="2">
    <source>
        <dbReference type="ARBA" id="ARBA00023125"/>
    </source>
</evidence>
<evidence type="ECO:0000256" key="1">
    <source>
        <dbReference type="ARBA" id="ARBA00023015"/>
    </source>
</evidence>
<name>A0A1M6W4I8_9FIRM</name>
<dbReference type="OrthoDB" id="9801721at2"/>
<gene>
    <name evidence="5" type="ORF">SAMN02745136_03581</name>
</gene>
<evidence type="ECO:0000259" key="4">
    <source>
        <dbReference type="PROSITE" id="PS01124"/>
    </source>
</evidence>
<evidence type="ECO:0000313" key="5">
    <source>
        <dbReference type="EMBL" id="SHK88674.1"/>
    </source>
</evidence>
<dbReference type="GO" id="GO:0003700">
    <property type="term" value="F:DNA-binding transcription factor activity"/>
    <property type="evidence" value="ECO:0007669"/>
    <property type="project" value="InterPro"/>
</dbReference>
<dbReference type="Pfam" id="PF02311">
    <property type="entry name" value="AraC_binding"/>
    <property type="match status" value="1"/>
</dbReference>
<feature type="domain" description="HTH araC/xylS-type" evidence="4">
    <location>
        <begin position="181"/>
        <end position="279"/>
    </location>
</feature>
<dbReference type="InterPro" id="IPR009057">
    <property type="entry name" value="Homeodomain-like_sf"/>
</dbReference>
<dbReference type="InterPro" id="IPR037923">
    <property type="entry name" value="HTH-like"/>
</dbReference>
<dbReference type="STRING" id="1121322.SAMN02745136_03581"/>
<keyword evidence="6" id="KW-1185">Reference proteome</keyword>
<dbReference type="Proteomes" id="UP000184386">
    <property type="component" value="Unassembled WGS sequence"/>
</dbReference>
<dbReference type="InterPro" id="IPR003313">
    <property type="entry name" value="AraC-bd"/>
</dbReference>
<evidence type="ECO:0000313" key="6">
    <source>
        <dbReference type="Proteomes" id="UP000184386"/>
    </source>
</evidence>
<dbReference type="GO" id="GO:0020037">
    <property type="term" value="F:heme binding"/>
    <property type="evidence" value="ECO:0007669"/>
    <property type="project" value="InterPro"/>
</dbReference>
<accession>A0A1M6W4I8</accession>
<dbReference type="SMART" id="SM00342">
    <property type="entry name" value="HTH_ARAC"/>
    <property type="match status" value="1"/>
</dbReference>
<reference evidence="5 6" key="1">
    <citation type="submission" date="2016-11" db="EMBL/GenBank/DDBJ databases">
        <authorList>
            <person name="Jaros S."/>
            <person name="Januszkiewicz K."/>
            <person name="Wedrychowicz H."/>
        </authorList>
    </citation>
    <scope>NUCLEOTIDE SEQUENCE [LARGE SCALE GENOMIC DNA]</scope>
    <source>
        <strain evidence="5 6">DSM 15929</strain>
    </source>
</reference>
<dbReference type="PANTHER" id="PTHR43280:SF28">
    <property type="entry name" value="HTH-TYPE TRANSCRIPTIONAL ACTIVATOR RHAS"/>
    <property type="match status" value="1"/>
</dbReference>
<protein>
    <submittedName>
        <fullName evidence="5">AraC-type DNA-binding protein</fullName>
    </submittedName>
</protein>
<dbReference type="SUPFAM" id="SSF51215">
    <property type="entry name" value="Regulatory protein AraC"/>
    <property type="match status" value="1"/>
</dbReference>
<dbReference type="GO" id="GO:0043565">
    <property type="term" value="F:sequence-specific DNA binding"/>
    <property type="evidence" value="ECO:0007669"/>
    <property type="project" value="InterPro"/>
</dbReference>
<keyword evidence="1" id="KW-0805">Transcription regulation</keyword>
<dbReference type="InterPro" id="IPR018062">
    <property type="entry name" value="HTH_AraC-typ_CS"/>
</dbReference>
<dbReference type="Pfam" id="PF12833">
    <property type="entry name" value="HTH_18"/>
    <property type="match status" value="1"/>
</dbReference>
<keyword evidence="3" id="KW-0804">Transcription</keyword>
<sequence length="282" mass="31999">MKSQEAKIMPQSDIYFHTPSLQAQKMFFYPICLGHFYYEPDYHLVRNSYDSFLIMLLMRGKCNIVVSGRQYCAVKGQLVFIDCYQPHEYFSNQGWECLWIHFDGPLSREYYQTVVSSSGPVIQLQSPYTVENNMNKIIENFSSDQTIREVLISGCLNNILTALLLSASESRPEYSLSGIIDGVTSYINEHPGGDLNLNVLAGLAGLSPFYFARTFKKITGKTPHDYVLSSRINSAKFYLKTTRLSIEEIGLSLGFPTSSAFCTAFRKRIGISPLKYRDSPTE</sequence>